<comment type="caution">
    <text evidence="3">The sequence shown here is derived from an EMBL/GenBank/DDBJ whole genome shotgun (WGS) entry which is preliminary data.</text>
</comment>
<name>A0ABU5XUW8_9MYCO</name>
<gene>
    <name evidence="3" type="ORF">KV113_09440</name>
</gene>
<dbReference type="EMBL" id="JAYJJU010000007">
    <property type="protein sequence ID" value="MEB3031779.1"/>
    <property type="molecule type" value="Genomic_DNA"/>
</dbReference>
<feature type="domain" description="DUF4326" evidence="2">
    <location>
        <begin position="37"/>
        <end position="105"/>
    </location>
</feature>
<dbReference type="InterPro" id="IPR025475">
    <property type="entry name" value="DUF4326"/>
</dbReference>
<evidence type="ECO:0000256" key="1">
    <source>
        <dbReference type="SAM" id="MobiDB-lite"/>
    </source>
</evidence>
<evidence type="ECO:0000313" key="3">
    <source>
        <dbReference type="EMBL" id="MEB3031779.1"/>
    </source>
</evidence>
<keyword evidence="4" id="KW-1185">Reference proteome</keyword>
<organism evidence="3 4">
    <name type="scientific">[Mycobacterium] nativiensis</name>
    <dbReference type="NCBI Taxonomy" id="2855503"/>
    <lineage>
        <taxon>Bacteria</taxon>
        <taxon>Bacillati</taxon>
        <taxon>Actinomycetota</taxon>
        <taxon>Actinomycetes</taxon>
        <taxon>Mycobacteriales</taxon>
        <taxon>Mycobacteriaceae</taxon>
        <taxon>Mycolicibacter</taxon>
    </lineage>
</organism>
<evidence type="ECO:0000259" key="2">
    <source>
        <dbReference type="Pfam" id="PF14216"/>
    </source>
</evidence>
<dbReference type="RefSeq" id="WP_329779937.1">
    <property type="nucleotide sequence ID" value="NZ_JAYJJU010000007.1"/>
</dbReference>
<evidence type="ECO:0000313" key="4">
    <source>
        <dbReference type="Proteomes" id="UP001298593"/>
    </source>
</evidence>
<dbReference type="Gene3D" id="2.30.130.30">
    <property type="entry name" value="Hypothetical protein"/>
    <property type="match status" value="1"/>
</dbReference>
<dbReference type="InterPro" id="IPR015947">
    <property type="entry name" value="PUA-like_sf"/>
</dbReference>
<protein>
    <submittedName>
        <fullName evidence="3">DUF4326 domain-containing protein</fullName>
    </submittedName>
</protein>
<sequence>MTVMAHRSARWAGVEITDLDPQPRIHLPGQTVALGAESVAAPSRFANPFEVDIAWPAARMGALVQYGVWLARQDALLDDVRGLAGRDLSCTCALSDPACHRNVLLDVANPPPPHLVAEGRAMGLTVRRPWASLLLVPGSAGGKTVENRTWATDYRGPVLIYAGTGVDEPGVAAARRANFDADWHTEQRGWLGAAVLVDVHLARHGCCRPWGQRPRPNSGTRIYHWAFEHPYRRRGSLKGRGFEGLRPTSWSVLVRRGLLGFNDAATSGEAGEAAVGSKQRRSVSSRDSR</sequence>
<proteinExistence type="predicted"/>
<feature type="region of interest" description="Disordered" evidence="1">
    <location>
        <begin position="268"/>
        <end position="289"/>
    </location>
</feature>
<reference evidence="3 4" key="1">
    <citation type="submission" date="2023-12" db="EMBL/GenBank/DDBJ databases">
        <title>Description of new species of Mycobacterium terrae complex isolated from sewage at the Sao Paulo Zoological Park Foundation in Brazil.</title>
        <authorList>
            <person name="Romagnoli C.L."/>
            <person name="Conceicao E.C."/>
            <person name="Machado E."/>
            <person name="Barreto L.B.P.F."/>
            <person name="Sharma A."/>
            <person name="Silva N.M."/>
            <person name="Marques L.E."/>
            <person name="Juliana M.A."/>
            <person name="Lourenco M.C.S."/>
            <person name="Digiampietri L.A."/>
            <person name="Suffys P.N."/>
            <person name="Viana-Niero C."/>
        </authorList>
    </citation>
    <scope>NUCLEOTIDE SEQUENCE [LARGE SCALE GENOMIC DNA]</scope>
    <source>
        <strain evidence="3 4">MYC340</strain>
    </source>
</reference>
<dbReference type="Proteomes" id="UP001298593">
    <property type="component" value="Unassembled WGS sequence"/>
</dbReference>
<dbReference type="SUPFAM" id="SSF88697">
    <property type="entry name" value="PUA domain-like"/>
    <property type="match status" value="1"/>
</dbReference>
<dbReference type="Pfam" id="PF14216">
    <property type="entry name" value="DUF4326"/>
    <property type="match status" value="1"/>
</dbReference>
<accession>A0ABU5XUW8</accession>